<dbReference type="PANTHER" id="PTHR38790">
    <property type="entry name" value="2EXR DOMAIN-CONTAINING PROTEIN-RELATED"/>
    <property type="match status" value="1"/>
</dbReference>
<gene>
    <name evidence="2" type="ORF">CCHR01_06947</name>
</gene>
<protein>
    <submittedName>
        <fullName evidence="2">Uncharacterized protein</fullName>
    </submittedName>
</protein>
<evidence type="ECO:0000313" key="3">
    <source>
        <dbReference type="Proteomes" id="UP001243330"/>
    </source>
</evidence>
<organism evidence="2 3">
    <name type="scientific">Colletotrichum chrysophilum</name>
    <dbReference type="NCBI Taxonomy" id="1836956"/>
    <lineage>
        <taxon>Eukaryota</taxon>
        <taxon>Fungi</taxon>
        <taxon>Dikarya</taxon>
        <taxon>Ascomycota</taxon>
        <taxon>Pezizomycotina</taxon>
        <taxon>Sordariomycetes</taxon>
        <taxon>Hypocreomycetidae</taxon>
        <taxon>Glomerellales</taxon>
        <taxon>Glomerellaceae</taxon>
        <taxon>Colletotrichum</taxon>
        <taxon>Colletotrichum gloeosporioides species complex</taxon>
    </lineage>
</organism>
<proteinExistence type="predicted"/>
<dbReference type="Proteomes" id="UP001243330">
    <property type="component" value="Unassembled WGS sequence"/>
</dbReference>
<feature type="region of interest" description="Disordered" evidence="1">
    <location>
        <begin position="1"/>
        <end position="29"/>
    </location>
</feature>
<dbReference type="PANTHER" id="PTHR38790:SF4">
    <property type="entry name" value="2EXR DOMAIN-CONTAINING PROTEIN"/>
    <property type="match status" value="1"/>
</dbReference>
<name>A0AAD9AN00_9PEZI</name>
<evidence type="ECO:0000313" key="2">
    <source>
        <dbReference type="EMBL" id="KAK1850400.1"/>
    </source>
</evidence>
<keyword evidence="3" id="KW-1185">Reference proteome</keyword>
<dbReference type="AlphaFoldDB" id="A0AAD9AN00"/>
<evidence type="ECO:0000256" key="1">
    <source>
        <dbReference type="SAM" id="MobiDB-lite"/>
    </source>
</evidence>
<reference evidence="2" key="1">
    <citation type="submission" date="2023-01" db="EMBL/GenBank/DDBJ databases">
        <title>Colletotrichum chrysophilum M932 genome sequence.</title>
        <authorList>
            <person name="Baroncelli R."/>
        </authorList>
    </citation>
    <scope>NUCLEOTIDE SEQUENCE</scope>
    <source>
        <strain evidence="2">M932</strain>
    </source>
</reference>
<dbReference type="EMBL" id="JAQOWY010000120">
    <property type="protein sequence ID" value="KAK1850400.1"/>
    <property type="molecule type" value="Genomic_DNA"/>
</dbReference>
<comment type="caution">
    <text evidence="2">The sequence shown here is derived from an EMBL/GenBank/DDBJ whole genome shotgun (WGS) entry which is preliminary data.</text>
</comment>
<accession>A0AAD9AN00</accession>
<sequence length="331" mass="37707">MIQEKQKQNQKQNQKQSEPRSLAARRMTAVPDEQAASKLFQSLPQELRDQIYSHLFSSTGPSSCGRTYSLWERAVARRSRIRIKPATTHALAVLQTCRRASAEIGDTWIGQILLHFEGPREMLDRLTPLPHSTLSKIRYLCVVADNWREDVHNTYHELSAALKLLPGLRLDALTVLGTRFAPVSYETLTGLIRESYGWKELHYLSHSSEPLGFERLEHINDSEKYRVWRKPQPGYWQSILEERDGAQTKPSVTIYRSTVPKCPGSVMKPKTRTQFEQKISCSKALEAFGTTRDGQLLAAGERSKEFLVIVKRGCGVDYEGKEGPPHTIFEK</sequence>